<accession>A0A926EGY8</accession>
<organism evidence="1 2">
    <name type="scientific">Zhenhengia yiwuensis</name>
    <dbReference type="NCBI Taxonomy" id="2763666"/>
    <lineage>
        <taxon>Bacteria</taxon>
        <taxon>Bacillati</taxon>
        <taxon>Bacillota</taxon>
        <taxon>Clostridia</taxon>
        <taxon>Lachnospirales</taxon>
        <taxon>Lachnospiraceae</taxon>
        <taxon>Zhenhengia</taxon>
    </lineage>
</organism>
<dbReference type="AlphaFoldDB" id="A0A926EGY8"/>
<reference evidence="1" key="1">
    <citation type="submission" date="2020-08" db="EMBL/GenBank/DDBJ databases">
        <title>Genome public.</title>
        <authorList>
            <person name="Liu C."/>
            <person name="Sun Q."/>
        </authorList>
    </citation>
    <scope>NUCLEOTIDE SEQUENCE</scope>
    <source>
        <strain evidence="1">NSJ-12</strain>
    </source>
</reference>
<evidence type="ECO:0000313" key="1">
    <source>
        <dbReference type="EMBL" id="MBC8578755.1"/>
    </source>
</evidence>
<evidence type="ECO:0000313" key="2">
    <source>
        <dbReference type="Proteomes" id="UP000655830"/>
    </source>
</evidence>
<dbReference type="RefSeq" id="WP_249331798.1">
    <property type="nucleotide sequence ID" value="NZ_JACRSY010000005.1"/>
</dbReference>
<protein>
    <submittedName>
        <fullName evidence="1">Uncharacterized protein</fullName>
    </submittedName>
</protein>
<dbReference type="EMBL" id="JACRSY010000005">
    <property type="protein sequence ID" value="MBC8578755.1"/>
    <property type="molecule type" value="Genomic_DNA"/>
</dbReference>
<keyword evidence="2" id="KW-1185">Reference proteome</keyword>
<dbReference type="Proteomes" id="UP000655830">
    <property type="component" value="Unassembled WGS sequence"/>
</dbReference>
<proteinExistence type="predicted"/>
<gene>
    <name evidence="1" type="ORF">H8718_04325</name>
</gene>
<sequence length="112" mass="12797">MAITNHIKITNISEKMLTNVTLCLNDPLPELSKLLVVRERGSLDFAPDTNKICLGNLYPEETAYLYYTIGNDKPEPKTSLSTKQNIKILFTPEGKEDMTDNTKKFINFEHFD</sequence>
<name>A0A926EGY8_9FIRM</name>
<comment type="caution">
    <text evidence="1">The sequence shown here is derived from an EMBL/GenBank/DDBJ whole genome shotgun (WGS) entry which is preliminary data.</text>
</comment>